<dbReference type="SMART" id="SM00409">
    <property type="entry name" value="IG"/>
    <property type="match status" value="2"/>
</dbReference>
<organism evidence="10 11">
    <name type="scientific">Fundulus heteroclitus</name>
    <name type="common">Killifish</name>
    <name type="synonym">Mummichog</name>
    <dbReference type="NCBI Taxonomy" id="8078"/>
    <lineage>
        <taxon>Eukaryota</taxon>
        <taxon>Metazoa</taxon>
        <taxon>Chordata</taxon>
        <taxon>Craniata</taxon>
        <taxon>Vertebrata</taxon>
        <taxon>Euteleostomi</taxon>
        <taxon>Actinopterygii</taxon>
        <taxon>Neopterygii</taxon>
        <taxon>Teleostei</taxon>
        <taxon>Neoteleostei</taxon>
        <taxon>Acanthomorphata</taxon>
        <taxon>Ovalentaria</taxon>
        <taxon>Atherinomorphae</taxon>
        <taxon>Cyprinodontiformes</taxon>
        <taxon>Fundulidae</taxon>
        <taxon>Fundulus</taxon>
    </lineage>
</organism>
<dbReference type="InterPro" id="IPR013783">
    <property type="entry name" value="Ig-like_fold"/>
</dbReference>
<keyword evidence="4" id="KW-1015">Disulfide bond</keyword>
<evidence type="ECO:0000313" key="11">
    <source>
        <dbReference type="Proteomes" id="UP000265000"/>
    </source>
</evidence>
<evidence type="ECO:0000256" key="7">
    <source>
        <dbReference type="SAM" id="MobiDB-lite"/>
    </source>
</evidence>
<evidence type="ECO:0000256" key="1">
    <source>
        <dbReference type="ARBA" id="ARBA00009752"/>
    </source>
</evidence>
<accession>A0A3Q2QIV3</accession>
<keyword evidence="11" id="KW-1185">Reference proteome</keyword>
<feature type="domain" description="Ig-like" evidence="9">
    <location>
        <begin position="260"/>
        <end position="356"/>
    </location>
</feature>
<feature type="domain" description="Ig-like" evidence="9">
    <location>
        <begin position="54"/>
        <end position="151"/>
    </location>
</feature>
<dbReference type="STRING" id="8078.ENSFHEP00000026884"/>
<dbReference type="SUPFAM" id="SSF48726">
    <property type="entry name" value="Immunoglobulin"/>
    <property type="match status" value="2"/>
</dbReference>
<evidence type="ECO:0000256" key="3">
    <source>
        <dbReference type="ARBA" id="ARBA00022737"/>
    </source>
</evidence>
<keyword evidence="2" id="KW-0732">Signal</keyword>
<dbReference type="GeneTree" id="ENSGT00940000175225"/>
<evidence type="ECO:0000256" key="8">
    <source>
        <dbReference type="SAM" id="Phobius"/>
    </source>
</evidence>
<keyword evidence="3" id="KW-0677">Repeat</keyword>
<keyword evidence="6" id="KW-0393">Immunoglobulin domain</keyword>
<evidence type="ECO:0000256" key="2">
    <source>
        <dbReference type="ARBA" id="ARBA00022729"/>
    </source>
</evidence>
<evidence type="ECO:0000313" key="10">
    <source>
        <dbReference type="Ensembl" id="ENSFHEP00000026884.1"/>
    </source>
</evidence>
<sequence>MQLPGQPAPISSVAINAKDRSRRGKDFQDTVNPSNTSESIPIRMMVNVLLSLLPLLTGVCSLRRLSIRAGEMVVLRCPEKNHGNTHLLWTSHARQKMNLIRSLSTQSDDLSQMDVLLQGRSLVILRASVSHQGNYSCSVSNASSRSWFSLTVYEPHSKEYEERNRYSTTCYTQESCTLYCPTANIPAKDTPNITSRGITWHKEGETSTTSNNFPSVMGKEGGIYTCIRSFLYNSHIYNMSFRVVLDIKPSKHGQSKILSPQENDVFLIDLGSTVVIECKAVMYSDFDEVFWLSQDAFVDTNESLPVFYNSSRTKYMDEINMTASLVFRDVSEEDLLKKYTCKLESDHQRSSFITISLAEKARPVSFSLCVLVVLCVCAIVTVILIVLLSLVCRVRRSKFRSCRV</sequence>
<keyword evidence="5" id="KW-0325">Glycoprotein</keyword>
<reference evidence="10" key="2">
    <citation type="submission" date="2025-09" db="UniProtKB">
        <authorList>
            <consortium name="Ensembl"/>
        </authorList>
    </citation>
    <scope>IDENTIFICATION</scope>
</reference>
<dbReference type="PANTHER" id="PTHR11890:SF6">
    <property type="entry name" value="INTERLEUKIN-18 RECEPTOR 1"/>
    <property type="match status" value="1"/>
</dbReference>
<keyword evidence="8" id="KW-1133">Transmembrane helix</keyword>
<dbReference type="Proteomes" id="UP000265000">
    <property type="component" value="Unplaced"/>
</dbReference>
<dbReference type="AlphaFoldDB" id="A0A3Q2QIV3"/>
<keyword evidence="8" id="KW-0812">Transmembrane</keyword>
<evidence type="ECO:0000256" key="5">
    <source>
        <dbReference type="ARBA" id="ARBA00023180"/>
    </source>
</evidence>
<evidence type="ECO:0000256" key="4">
    <source>
        <dbReference type="ARBA" id="ARBA00023157"/>
    </source>
</evidence>
<evidence type="ECO:0000256" key="6">
    <source>
        <dbReference type="ARBA" id="ARBA00023319"/>
    </source>
</evidence>
<dbReference type="PANTHER" id="PTHR11890">
    <property type="entry name" value="INTERLEUKIN-1 RECEPTOR FAMILY MEMBER"/>
    <property type="match status" value="1"/>
</dbReference>
<dbReference type="GO" id="GO:0004908">
    <property type="term" value="F:interleukin-1 receptor activity"/>
    <property type="evidence" value="ECO:0007669"/>
    <property type="project" value="InterPro"/>
</dbReference>
<proteinExistence type="inferred from homology"/>
<dbReference type="Ensembl" id="ENSFHET00000001566.1">
    <property type="protein sequence ID" value="ENSFHEP00000026884.1"/>
    <property type="gene ID" value="ENSFHEG00000009992.1"/>
</dbReference>
<dbReference type="PROSITE" id="PS50835">
    <property type="entry name" value="IG_LIKE"/>
    <property type="match status" value="3"/>
</dbReference>
<feature type="region of interest" description="Disordered" evidence="7">
    <location>
        <begin position="1"/>
        <end position="34"/>
    </location>
</feature>
<comment type="similarity">
    <text evidence="1">Belongs to the interleukin-1 receptor family.</text>
</comment>
<protein>
    <submittedName>
        <fullName evidence="10">Interleukin-1 receptor type 1</fullName>
    </submittedName>
</protein>
<dbReference type="InterPro" id="IPR013151">
    <property type="entry name" value="Immunoglobulin_dom"/>
</dbReference>
<feature type="domain" description="Ig-like" evidence="9">
    <location>
        <begin position="155"/>
        <end position="226"/>
    </location>
</feature>
<dbReference type="InterPro" id="IPR015621">
    <property type="entry name" value="IL-1_rcpt_fam"/>
</dbReference>
<dbReference type="InterPro" id="IPR007110">
    <property type="entry name" value="Ig-like_dom"/>
</dbReference>
<feature type="transmembrane region" description="Helical" evidence="8">
    <location>
        <begin position="364"/>
        <end position="391"/>
    </location>
</feature>
<evidence type="ECO:0000259" key="9">
    <source>
        <dbReference type="PROSITE" id="PS50835"/>
    </source>
</evidence>
<dbReference type="PRINTS" id="PR01536">
    <property type="entry name" value="INTRLKN1R12F"/>
</dbReference>
<dbReference type="Pfam" id="PF00047">
    <property type="entry name" value="ig"/>
    <property type="match status" value="1"/>
</dbReference>
<dbReference type="InterPro" id="IPR036179">
    <property type="entry name" value="Ig-like_dom_sf"/>
</dbReference>
<keyword evidence="8" id="KW-0472">Membrane</keyword>
<dbReference type="InterPro" id="IPR004074">
    <property type="entry name" value="IL-1_rcpt_I/II-typ"/>
</dbReference>
<name>A0A3Q2QIV3_FUNHE</name>
<dbReference type="InterPro" id="IPR003599">
    <property type="entry name" value="Ig_sub"/>
</dbReference>
<reference evidence="10" key="1">
    <citation type="submission" date="2025-08" db="UniProtKB">
        <authorList>
            <consortium name="Ensembl"/>
        </authorList>
    </citation>
    <scope>IDENTIFICATION</scope>
</reference>
<dbReference type="Gene3D" id="2.60.40.10">
    <property type="entry name" value="Immunoglobulins"/>
    <property type="match status" value="3"/>
</dbReference>